<evidence type="ECO:0000256" key="1">
    <source>
        <dbReference type="SAM" id="MobiDB-lite"/>
    </source>
</evidence>
<evidence type="ECO:0000313" key="2">
    <source>
        <dbReference type="EMBL" id="ARQ02532.1"/>
    </source>
</evidence>
<evidence type="ECO:0000313" key="3">
    <source>
        <dbReference type="Proteomes" id="UP000194137"/>
    </source>
</evidence>
<accession>A0A1W6ZYS7</accession>
<keyword evidence="3" id="KW-1185">Reference proteome</keyword>
<reference evidence="2 3" key="1">
    <citation type="submission" date="2017-05" db="EMBL/GenBank/DDBJ databases">
        <title>Full genome sequence of Pseudorhodoplanes sinuspersici.</title>
        <authorList>
            <person name="Dastgheib S.M.M."/>
            <person name="Shavandi M."/>
            <person name="Tirandaz H."/>
        </authorList>
    </citation>
    <scope>NUCLEOTIDE SEQUENCE [LARGE SCALE GENOMIC DNA]</scope>
    <source>
        <strain evidence="2 3">RIPI110</strain>
    </source>
</reference>
<name>A0A1W6ZYS7_9HYPH</name>
<protein>
    <submittedName>
        <fullName evidence="2">Uncharacterized protein</fullName>
    </submittedName>
</protein>
<dbReference type="STRING" id="1235591.CAK95_28030"/>
<proteinExistence type="predicted"/>
<dbReference type="AlphaFoldDB" id="A0A1W6ZYS7"/>
<organism evidence="2 3">
    <name type="scientific">Pseudorhodoplanes sinuspersici</name>
    <dbReference type="NCBI Taxonomy" id="1235591"/>
    <lineage>
        <taxon>Bacteria</taxon>
        <taxon>Pseudomonadati</taxon>
        <taxon>Pseudomonadota</taxon>
        <taxon>Alphaproteobacteria</taxon>
        <taxon>Hyphomicrobiales</taxon>
        <taxon>Pseudorhodoplanes</taxon>
    </lineage>
</organism>
<sequence>MIAEALSMIGKQTEADKIAALKEYNDRQTSAVDRMAALRAARLARDAGQPIPDLTPVKKTKESTKPKKKKKR</sequence>
<dbReference type="EMBL" id="CP021112">
    <property type="protein sequence ID" value="ARQ02532.1"/>
    <property type="molecule type" value="Genomic_DNA"/>
</dbReference>
<dbReference type="KEGG" id="psin:CAK95_28030"/>
<gene>
    <name evidence="2" type="ORF">CAK95_28030</name>
</gene>
<feature type="region of interest" description="Disordered" evidence="1">
    <location>
        <begin position="43"/>
        <end position="72"/>
    </location>
</feature>
<dbReference type="Proteomes" id="UP000194137">
    <property type="component" value="Chromosome"/>
</dbReference>